<dbReference type="GO" id="GO:0003677">
    <property type="term" value="F:DNA binding"/>
    <property type="evidence" value="ECO:0007669"/>
    <property type="project" value="InterPro"/>
</dbReference>
<dbReference type="SUPFAM" id="SSF46955">
    <property type="entry name" value="Putative DNA-binding domain"/>
    <property type="match status" value="1"/>
</dbReference>
<dbReference type="STRING" id="485913.Krac_5874"/>
<protein>
    <submittedName>
        <fullName evidence="2">DNA binding domain protein, excisionase family</fullName>
    </submittedName>
</protein>
<evidence type="ECO:0000259" key="1">
    <source>
        <dbReference type="Pfam" id="PF12728"/>
    </source>
</evidence>
<dbReference type="InterPro" id="IPR009061">
    <property type="entry name" value="DNA-bd_dom_put_sf"/>
</dbReference>
<keyword evidence="3" id="KW-1185">Reference proteome</keyword>
<accession>D6TX36</accession>
<dbReference type="AlphaFoldDB" id="D6TX36"/>
<dbReference type="RefSeq" id="WP_007916536.1">
    <property type="nucleotide sequence ID" value="NZ_ADVG01000003.1"/>
</dbReference>
<organism evidence="2 3">
    <name type="scientific">Ktedonobacter racemifer DSM 44963</name>
    <dbReference type="NCBI Taxonomy" id="485913"/>
    <lineage>
        <taxon>Bacteria</taxon>
        <taxon>Bacillati</taxon>
        <taxon>Chloroflexota</taxon>
        <taxon>Ktedonobacteria</taxon>
        <taxon>Ktedonobacterales</taxon>
        <taxon>Ktedonobacteraceae</taxon>
        <taxon>Ktedonobacter</taxon>
    </lineage>
</organism>
<comment type="caution">
    <text evidence="2">The sequence shown here is derived from an EMBL/GenBank/DDBJ whole genome shotgun (WGS) entry which is preliminary data.</text>
</comment>
<dbReference type="Pfam" id="PF12728">
    <property type="entry name" value="HTH_17"/>
    <property type="match status" value="1"/>
</dbReference>
<dbReference type="InterPro" id="IPR041657">
    <property type="entry name" value="HTH_17"/>
</dbReference>
<sequence>MSEENDIPKIPGYVSVKEAAAILNVTDKTIYFYIDNKRLQAVRASNMLLIPKEEIERFQQRSVGRPRTKTPSWHSSTKDNALLVTSIRVPVKSGKHTILSKNLAKLRREGLHNFPGTVARYIFGFEENPDEVEILLVWKVGIMPDQEAREKLLKVFQEELSDVLHWEKAHYHQGTVFMHA</sequence>
<dbReference type="EMBL" id="ADVG01000003">
    <property type="protein sequence ID" value="EFH84769.1"/>
    <property type="molecule type" value="Genomic_DNA"/>
</dbReference>
<gene>
    <name evidence="2" type="ORF">Krac_5874</name>
</gene>
<dbReference type="NCBIfam" id="TIGR01764">
    <property type="entry name" value="excise"/>
    <property type="match status" value="1"/>
</dbReference>
<dbReference type="InterPro" id="IPR010093">
    <property type="entry name" value="SinI_DNA-bd"/>
</dbReference>
<dbReference type="OrthoDB" id="1366685at2"/>
<evidence type="ECO:0000313" key="3">
    <source>
        <dbReference type="Proteomes" id="UP000004508"/>
    </source>
</evidence>
<evidence type="ECO:0000313" key="2">
    <source>
        <dbReference type="EMBL" id="EFH84769.1"/>
    </source>
</evidence>
<proteinExistence type="predicted"/>
<name>D6TX36_KTERA</name>
<feature type="domain" description="Helix-turn-helix" evidence="1">
    <location>
        <begin position="13"/>
        <end position="61"/>
    </location>
</feature>
<reference evidence="2 3" key="1">
    <citation type="journal article" date="2011" name="Stand. Genomic Sci.">
        <title>Non-contiguous finished genome sequence and contextual data of the filamentous soil bacterium Ktedonobacter racemifer type strain (SOSP1-21).</title>
        <authorList>
            <person name="Chang Y.J."/>
            <person name="Land M."/>
            <person name="Hauser L."/>
            <person name="Chertkov O."/>
            <person name="Del Rio T.G."/>
            <person name="Nolan M."/>
            <person name="Copeland A."/>
            <person name="Tice H."/>
            <person name="Cheng J.F."/>
            <person name="Lucas S."/>
            <person name="Han C."/>
            <person name="Goodwin L."/>
            <person name="Pitluck S."/>
            <person name="Ivanova N."/>
            <person name="Ovchinikova G."/>
            <person name="Pati A."/>
            <person name="Chen A."/>
            <person name="Palaniappan K."/>
            <person name="Mavromatis K."/>
            <person name="Liolios K."/>
            <person name="Brettin T."/>
            <person name="Fiebig A."/>
            <person name="Rohde M."/>
            <person name="Abt B."/>
            <person name="Goker M."/>
            <person name="Detter J.C."/>
            <person name="Woyke T."/>
            <person name="Bristow J."/>
            <person name="Eisen J.A."/>
            <person name="Markowitz V."/>
            <person name="Hugenholtz P."/>
            <person name="Kyrpides N.C."/>
            <person name="Klenk H.P."/>
            <person name="Lapidus A."/>
        </authorList>
    </citation>
    <scope>NUCLEOTIDE SEQUENCE [LARGE SCALE GENOMIC DNA]</scope>
    <source>
        <strain evidence="3">DSM 44963</strain>
    </source>
</reference>
<dbReference type="InParanoid" id="D6TX36"/>
<dbReference type="Proteomes" id="UP000004508">
    <property type="component" value="Unassembled WGS sequence"/>
</dbReference>